<reference evidence="3 4" key="1">
    <citation type="journal article" date="2019" name="Int. J. Syst. Evol. Microbiol.">
        <title>The Global Catalogue of Microorganisms (GCM) 10K type strain sequencing project: providing services to taxonomists for standard genome sequencing and annotation.</title>
        <authorList>
            <consortium name="The Broad Institute Genomics Platform"/>
            <consortium name="The Broad Institute Genome Sequencing Center for Infectious Disease"/>
            <person name="Wu L."/>
            <person name="Ma J."/>
        </authorList>
    </citation>
    <scope>NUCLEOTIDE SEQUENCE [LARGE SCALE GENOMIC DNA]</scope>
    <source>
        <strain evidence="3 4">DT72</strain>
    </source>
</reference>
<dbReference type="RefSeq" id="WP_276278927.1">
    <property type="nucleotide sequence ID" value="NZ_CP119809.1"/>
</dbReference>
<evidence type="ECO:0000256" key="2">
    <source>
        <dbReference type="SAM" id="Phobius"/>
    </source>
</evidence>
<feature type="transmembrane region" description="Helical" evidence="2">
    <location>
        <begin position="42"/>
        <end position="62"/>
    </location>
</feature>
<organism evidence="3 4">
    <name type="scientific">Halorussus caseinilyticus</name>
    <dbReference type="NCBI Taxonomy" id="3034025"/>
    <lineage>
        <taxon>Archaea</taxon>
        <taxon>Methanobacteriati</taxon>
        <taxon>Methanobacteriota</taxon>
        <taxon>Stenosarchaea group</taxon>
        <taxon>Halobacteria</taxon>
        <taxon>Halobacteriales</taxon>
        <taxon>Haladaptataceae</taxon>
        <taxon>Halorussus</taxon>
    </lineage>
</organism>
<keyword evidence="2" id="KW-0812">Transmembrane</keyword>
<evidence type="ECO:0000313" key="4">
    <source>
        <dbReference type="Proteomes" id="UP001596407"/>
    </source>
</evidence>
<dbReference type="AlphaFoldDB" id="A0ABD5WMT6"/>
<keyword evidence="2" id="KW-1133">Transmembrane helix</keyword>
<protein>
    <submittedName>
        <fullName evidence="3">Uncharacterized protein</fullName>
    </submittedName>
</protein>
<name>A0ABD5WMT6_9EURY</name>
<accession>A0ABD5WMT6</accession>
<comment type="caution">
    <text evidence="3">The sequence shown here is derived from an EMBL/GenBank/DDBJ whole genome shotgun (WGS) entry which is preliminary data.</text>
</comment>
<feature type="region of interest" description="Disordered" evidence="1">
    <location>
        <begin position="69"/>
        <end position="112"/>
    </location>
</feature>
<proteinExistence type="predicted"/>
<dbReference type="GeneID" id="79303475"/>
<evidence type="ECO:0000313" key="3">
    <source>
        <dbReference type="EMBL" id="MFC7079956.1"/>
    </source>
</evidence>
<keyword evidence="2" id="KW-0472">Membrane</keyword>
<keyword evidence="4" id="KW-1185">Reference proteome</keyword>
<dbReference type="Proteomes" id="UP001596407">
    <property type="component" value="Unassembled WGS sequence"/>
</dbReference>
<gene>
    <name evidence="3" type="ORF">ACFQJ6_07305</name>
</gene>
<dbReference type="EMBL" id="JBHSZH010000005">
    <property type="protein sequence ID" value="MFC7079956.1"/>
    <property type="molecule type" value="Genomic_DNA"/>
</dbReference>
<feature type="transmembrane region" description="Helical" evidence="2">
    <location>
        <begin position="12"/>
        <end position="30"/>
    </location>
</feature>
<evidence type="ECO:0000256" key="1">
    <source>
        <dbReference type="SAM" id="MobiDB-lite"/>
    </source>
</evidence>
<feature type="compositionally biased region" description="Basic and acidic residues" evidence="1">
    <location>
        <begin position="86"/>
        <end position="106"/>
    </location>
</feature>
<sequence>MARESNPTRVAWPKVYLVLTALSTGLLGLLRYDVPPFDRLPPVAAAVLIVAVFAAASVGHWYDVNRRERRAEDAPPDFPATLDEEIAYRETDEPDEKRDGDGRGDDDTTDET</sequence>